<dbReference type="InterPro" id="IPR029060">
    <property type="entry name" value="PIN-like_dom_sf"/>
</dbReference>
<evidence type="ECO:0000259" key="7">
    <source>
        <dbReference type="Pfam" id="PF01850"/>
    </source>
</evidence>
<comment type="caution">
    <text evidence="8">The sequence shown here is derived from an EMBL/GenBank/DDBJ whole genome shotgun (WGS) entry which is preliminary data.</text>
</comment>
<comment type="similarity">
    <text evidence="6">Belongs to the PINc/VapC protein family.</text>
</comment>
<keyword evidence="2" id="KW-0540">Nuclease</keyword>
<evidence type="ECO:0000256" key="4">
    <source>
        <dbReference type="ARBA" id="ARBA00022801"/>
    </source>
</evidence>
<keyword evidence="5" id="KW-0460">Magnesium</keyword>
<evidence type="ECO:0000256" key="5">
    <source>
        <dbReference type="ARBA" id="ARBA00022842"/>
    </source>
</evidence>
<dbReference type="InterPro" id="IPR050556">
    <property type="entry name" value="Type_II_TA_system_RNase"/>
</dbReference>
<dbReference type="PANTHER" id="PTHR33653:SF1">
    <property type="entry name" value="RIBONUCLEASE VAPC2"/>
    <property type="match status" value="1"/>
</dbReference>
<dbReference type="CDD" id="cd09881">
    <property type="entry name" value="PIN_VapC4-5_FitB-like"/>
    <property type="match status" value="1"/>
</dbReference>
<protein>
    <recommendedName>
        <fullName evidence="7">PIN domain-containing protein</fullName>
    </recommendedName>
</protein>
<dbReference type="GO" id="GO:0016787">
    <property type="term" value="F:hydrolase activity"/>
    <property type="evidence" value="ECO:0007669"/>
    <property type="project" value="UniProtKB-KW"/>
</dbReference>
<organism evidence="8">
    <name type="scientific">marine sediment metagenome</name>
    <dbReference type="NCBI Taxonomy" id="412755"/>
    <lineage>
        <taxon>unclassified sequences</taxon>
        <taxon>metagenomes</taxon>
        <taxon>ecological metagenomes</taxon>
    </lineage>
</organism>
<dbReference type="GO" id="GO:0004518">
    <property type="term" value="F:nuclease activity"/>
    <property type="evidence" value="ECO:0007669"/>
    <property type="project" value="UniProtKB-KW"/>
</dbReference>
<dbReference type="InterPro" id="IPR002716">
    <property type="entry name" value="PIN_dom"/>
</dbReference>
<evidence type="ECO:0000256" key="1">
    <source>
        <dbReference type="ARBA" id="ARBA00001946"/>
    </source>
</evidence>
<evidence type="ECO:0000256" key="3">
    <source>
        <dbReference type="ARBA" id="ARBA00022723"/>
    </source>
</evidence>
<dbReference type="EMBL" id="LAZR01024104">
    <property type="protein sequence ID" value="KKL76255.1"/>
    <property type="molecule type" value="Genomic_DNA"/>
</dbReference>
<dbReference type="PANTHER" id="PTHR33653">
    <property type="entry name" value="RIBONUCLEASE VAPC2"/>
    <property type="match status" value="1"/>
</dbReference>
<keyword evidence="3" id="KW-0479">Metal-binding</keyword>
<evidence type="ECO:0000256" key="6">
    <source>
        <dbReference type="ARBA" id="ARBA00038093"/>
    </source>
</evidence>
<proteinExistence type="inferred from homology"/>
<evidence type="ECO:0000313" key="8">
    <source>
        <dbReference type="EMBL" id="KKL76255.1"/>
    </source>
</evidence>
<dbReference type="SUPFAM" id="SSF88723">
    <property type="entry name" value="PIN domain-like"/>
    <property type="match status" value="1"/>
</dbReference>
<dbReference type="Gene3D" id="3.40.50.1010">
    <property type="entry name" value="5'-nuclease"/>
    <property type="match status" value="1"/>
</dbReference>
<evidence type="ECO:0000256" key="2">
    <source>
        <dbReference type="ARBA" id="ARBA00022722"/>
    </source>
</evidence>
<gene>
    <name evidence="8" type="ORF">LCGC14_2046710</name>
</gene>
<keyword evidence="4" id="KW-0378">Hydrolase</keyword>
<accession>A0A0F9H3S0</accession>
<comment type="cofactor">
    <cofactor evidence="1">
        <name>Mg(2+)</name>
        <dbReference type="ChEBI" id="CHEBI:18420"/>
    </cofactor>
</comment>
<feature type="domain" description="PIN" evidence="7">
    <location>
        <begin position="4"/>
        <end position="104"/>
    </location>
</feature>
<dbReference type="AlphaFoldDB" id="A0A0F9H3S0"/>
<sequence>MKFILDTNICIYIIKQKPSGVIERFKQAEISRIGISSITLSELLYGVSKSSKPEQNQIALTQFVAPLEISSYGNEAAQYYGDLRAQLEKQSTPIGSLDMLIAGVYASYYVPNSGK</sequence>
<dbReference type="GO" id="GO:0046872">
    <property type="term" value="F:metal ion binding"/>
    <property type="evidence" value="ECO:0007669"/>
    <property type="project" value="UniProtKB-KW"/>
</dbReference>
<dbReference type="Pfam" id="PF01850">
    <property type="entry name" value="PIN"/>
    <property type="match status" value="1"/>
</dbReference>
<reference evidence="8" key="1">
    <citation type="journal article" date="2015" name="Nature">
        <title>Complex archaea that bridge the gap between prokaryotes and eukaryotes.</title>
        <authorList>
            <person name="Spang A."/>
            <person name="Saw J.H."/>
            <person name="Jorgensen S.L."/>
            <person name="Zaremba-Niedzwiedzka K."/>
            <person name="Martijn J."/>
            <person name="Lind A.E."/>
            <person name="van Eijk R."/>
            <person name="Schleper C."/>
            <person name="Guy L."/>
            <person name="Ettema T.J."/>
        </authorList>
    </citation>
    <scope>NUCLEOTIDE SEQUENCE</scope>
</reference>
<name>A0A0F9H3S0_9ZZZZ</name>